<dbReference type="EMBL" id="CP011541">
    <property type="protein sequence ID" value="AKK02329.1"/>
    <property type="molecule type" value="Genomic_DNA"/>
</dbReference>
<dbReference type="InterPro" id="IPR015330">
    <property type="entry name" value="DNA_primase/pol_bifunc_N"/>
</dbReference>
<reference evidence="3 4" key="1">
    <citation type="submission" date="2015-05" db="EMBL/GenBank/DDBJ databases">
        <title>Complete genome sequence of Corynebacterium epidermidicanis DSM 45586, isolated from the skin of a dog suffering from pruritus.</title>
        <authorList>
            <person name="Ruckert C."/>
            <person name="Albersmeier A."/>
            <person name="Winkler A."/>
            <person name="Tauch A."/>
        </authorList>
    </citation>
    <scope>NUCLEOTIDE SEQUENCE [LARGE SCALE GENOMIC DNA]</scope>
    <source>
        <strain evidence="3 4">DSM 45586</strain>
    </source>
</reference>
<keyword evidence="4" id="KW-1185">Reference proteome</keyword>
<dbReference type="CDD" id="cd04859">
    <property type="entry name" value="Prim_Pol"/>
    <property type="match status" value="1"/>
</dbReference>
<protein>
    <submittedName>
        <fullName evidence="3">Bifunctional DNA primase/polymerase famiily protein</fullName>
    </submittedName>
</protein>
<dbReference type="RefSeq" id="WP_052843290.1">
    <property type="nucleotide sequence ID" value="NZ_CP011541.1"/>
</dbReference>
<dbReference type="OrthoDB" id="3218228at2"/>
<evidence type="ECO:0000313" key="4">
    <source>
        <dbReference type="Proteomes" id="UP000035368"/>
    </source>
</evidence>
<dbReference type="SUPFAM" id="SSF56747">
    <property type="entry name" value="Prim-pol domain"/>
    <property type="match status" value="1"/>
</dbReference>
<evidence type="ECO:0000259" key="2">
    <source>
        <dbReference type="SMART" id="SM00943"/>
    </source>
</evidence>
<dbReference type="AlphaFoldDB" id="A0A0G3GMG1"/>
<sequence length="272" mass="30634">MTNLPINNSEMCMWAVELASQGFEVFPLHPRGTIGHDGEPKEKTPIYFGGHNNASSSCDLAQEIWTDHPNANIGIRVPEGHCVIDIDPRHGGFETFSQILGDNPFPETLTTLTGSEGLHLWFNLPDDRSTRGNNAAPGIDIKTRTGYVVAPGSWHPNGNRYQWERFMEVAMLPDYLEDLVYKPRRPRGHFRRETSWTWGDRNADGLIRCVAEAPDGNRNNILFWAACVAYEDGLRILYQLEDAALSAGLELYEIERTINSAARKIMGAQWNH</sequence>
<dbReference type="InterPro" id="IPR014820">
    <property type="entry name" value="PriCT_1"/>
</dbReference>
<dbReference type="SMART" id="SM00943">
    <property type="entry name" value="Prim-Pol"/>
    <property type="match status" value="1"/>
</dbReference>
<proteinExistence type="predicted"/>
<accession>A0A0G3GMG1</accession>
<dbReference type="PATRIC" id="fig|1050174.4.peg.453"/>
<dbReference type="Proteomes" id="UP000035368">
    <property type="component" value="Chromosome"/>
</dbReference>
<dbReference type="KEGG" id="cei:CEPID_02240"/>
<feature type="domain" description="DNA primase/polymerase bifunctional N-terminal" evidence="2">
    <location>
        <begin position="15"/>
        <end position="176"/>
    </location>
</feature>
<dbReference type="STRING" id="1050174.CEPID_02240"/>
<feature type="domain" description="Primase C-terminal 1" evidence="1">
    <location>
        <begin position="207"/>
        <end position="267"/>
    </location>
</feature>
<dbReference type="Pfam" id="PF09250">
    <property type="entry name" value="Prim-Pol"/>
    <property type="match status" value="1"/>
</dbReference>
<evidence type="ECO:0000259" key="1">
    <source>
        <dbReference type="SMART" id="SM00942"/>
    </source>
</evidence>
<organism evidence="3 4">
    <name type="scientific">Corynebacterium epidermidicanis</name>
    <dbReference type="NCBI Taxonomy" id="1050174"/>
    <lineage>
        <taxon>Bacteria</taxon>
        <taxon>Bacillati</taxon>
        <taxon>Actinomycetota</taxon>
        <taxon>Actinomycetes</taxon>
        <taxon>Mycobacteriales</taxon>
        <taxon>Corynebacteriaceae</taxon>
        <taxon>Corynebacterium</taxon>
    </lineage>
</organism>
<name>A0A0G3GMG1_9CORY</name>
<gene>
    <name evidence="3" type="ORF">CEPID_02240</name>
</gene>
<dbReference type="SMART" id="SM00942">
    <property type="entry name" value="PriCT_1"/>
    <property type="match status" value="1"/>
</dbReference>
<evidence type="ECO:0000313" key="3">
    <source>
        <dbReference type="EMBL" id="AKK02329.1"/>
    </source>
</evidence>